<feature type="chain" id="PRO_5047318424" description="Chitin-binding type-2 domain-containing protein" evidence="7">
    <location>
        <begin position="25"/>
        <end position="181"/>
    </location>
</feature>
<feature type="domain" description="Chitin-binding type-2" evidence="8">
    <location>
        <begin position="118"/>
        <end position="175"/>
    </location>
</feature>
<evidence type="ECO:0000313" key="9">
    <source>
        <dbReference type="EMBL" id="CAL8144534.1"/>
    </source>
</evidence>
<evidence type="ECO:0000256" key="5">
    <source>
        <dbReference type="ARBA" id="ARBA00023180"/>
    </source>
</evidence>
<evidence type="ECO:0000256" key="3">
    <source>
        <dbReference type="ARBA" id="ARBA00022737"/>
    </source>
</evidence>
<keyword evidence="5" id="KW-0325">Glycoprotein</keyword>
<gene>
    <name evidence="9" type="ORF">ODALV1_LOCUS30220</name>
</gene>
<keyword evidence="3" id="KW-0677">Repeat</keyword>
<evidence type="ECO:0000313" key="10">
    <source>
        <dbReference type="Proteomes" id="UP001642540"/>
    </source>
</evidence>
<evidence type="ECO:0000259" key="8">
    <source>
        <dbReference type="PROSITE" id="PS50940"/>
    </source>
</evidence>
<evidence type="ECO:0000256" key="7">
    <source>
        <dbReference type="SAM" id="SignalP"/>
    </source>
</evidence>
<reference evidence="9 10" key="1">
    <citation type="submission" date="2024-08" db="EMBL/GenBank/DDBJ databases">
        <authorList>
            <person name="Cucini C."/>
            <person name="Frati F."/>
        </authorList>
    </citation>
    <scope>NUCLEOTIDE SEQUENCE [LARGE SCALE GENOMIC DNA]</scope>
</reference>
<keyword evidence="1" id="KW-0147">Chitin-binding</keyword>
<comment type="caution">
    <text evidence="9">The sequence shown here is derived from an EMBL/GenBank/DDBJ whole genome shotgun (WGS) entry which is preliminary data.</text>
</comment>
<dbReference type="SMART" id="SM00494">
    <property type="entry name" value="ChtBD2"/>
    <property type="match status" value="2"/>
</dbReference>
<organism evidence="9 10">
    <name type="scientific">Orchesella dallaii</name>
    <dbReference type="NCBI Taxonomy" id="48710"/>
    <lineage>
        <taxon>Eukaryota</taxon>
        <taxon>Metazoa</taxon>
        <taxon>Ecdysozoa</taxon>
        <taxon>Arthropoda</taxon>
        <taxon>Hexapoda</taxon>
        <taxon>Collembola</taxon>
        <taxon>Entomobryomorpha</taxon>
        <taxon>Entomobryoidea</taxon>
        <taxon>Orchesellidae</taxon>
        <taxon>Orchesellinae</taxon>
        <taxon>Orchesella</taxon>
    </lineage>
</organism>
<evidence type="ECO:0000256" key="6">
    <source>
        <dbReference type="SAM" id="MobiDB-lite"/>
    </source>
</evidence>
<feature type="compositionally biased region" description="Pro residues" evidence="6">
    <location>
        <begin position="101"/>
        <end position="111"/>
    </location>
</feature>
<dbReference type="PANTHER" id="PTHR23301">
    <property type="entry name" value="CHITIN BINDING PERITROPHIN-A"/>
    <property type="match status" value="1"/>
</dbReference>
<dbReference type="SUPFAM" id="SSF57625">
    <property type="entry name" value="Invertebrate chitin-binding proteins"/>
    <property type="match status" value="2"/>
</dbReference>
<evidence type="ECO:0000256" key="4">
    <source>
        <dbReference type="ARBA" id="ARBA00023157"/>
    </source>
</evidence>
<protein>
    <recommendedName>
        <fullName evidence="8">Chitin-binding type-2 domain-containing protein</fullName>
    </recommendedName>
</protein>
<keyword evidence="4" id="KW-1015">Disulfide bond</keyword>
<name>A0ABP1S613_9HEXA</name>
<proteinExistence type="predicted"/>
<sequence>MANPTFYNTLATAIVASIVLGTNAMPSSSLMKNPNTDKNDFVCPGERGFYPHPENCELYYGCWDYIPTLVQCPGQQLFDLRYHGCNWPELTDCGNRTRPEGYPPTTTPPPVEQSTVKPYPCPGNVADGLYPDSDDCSSYYRCVHGVSYHYTCANPLLFNIKSEACDFRSNVDCGSRPIPSF</sequence>
<dbReference type="InterPro" id="IPR002557">
    <property type="entry name" value="Chitin-bd_dom"/>
</dbReference>
<dbReference type="EMBL" id="CAXLJM020000161">
    <property type="protein sequence ID" value="CAL8144534.1"/>
    <property type="molecule type" value="Genomic_DNA"/>
</dbReference>
<dbReference type="PROSITE" id="PS50940">
    <property type="entry name" value="CHIT_BIND_II"/>
    <property type="match status" value="2"/>
</dbReference>
<dbReference type="Gene3D" id="2.170.140.10">
    <property type="entry name" value="Chitin binding domain"/>
    <property type="match status" value="2"/>
</dbReference>
<dbReference type="InterPro" id="IPR051940">
    <property type="entry name" value="Chitin_bind-dev_reg"/>
</dbReference>
<dbReference type="Pfam" id="PF01607">
    <property type="entry name" value="CBM_14"/>
    <property type="match status" value="2"/>
</dbReference>
<keyword evidence="10" id="KW-1185">Reference proteome</keyword>
<evidence type="ECO:0000256" key="2">
    <source>
        <dbReference type="ARBA" id="ARBA00022729"/>
    </source>
</evidence>
<dbReference type="PANTHER" id="PTHR23301:SF0">
    <property type="entry name" value="CHITIN-BINDING TYPE-2 DOMAIN-CONTAINING PROTEIN-RELATED"/>
    <property type="match status" value="1"/>
</dbReference>
<dbReference type="InterPro" id="IPR036508">
    <property type="entry name" value="Chitin-bd_dom_sf"/>
</dbReference>
<feature type="signal peptide" evidence="7">
    <location>
        <begin position="1"/>
        <end position="24"/>
    </location>
</feature>
<keyword evidence="2 7" id="KW-0732">Signal</keyword>
<feature type="region of interest" description="Disordered" evidence="6">
    <location>
        <begin position="96"/>
        <end position="116"/>
    </location>
</feature>
<evidence type="ECO:0000256" key="1">
    <source>
        <dbReference type="ARBA" id="ARBA00022669"/>
    </source>
</evidence>
<feature type="domain" description="Chitin-binding type-2" evidence="8">
    <location>
        <begin position="40"/>
        <end position="95"/>
    </location>
</feature>
<dbReference type="Proteomes" id="UP001642540">
    <property type="component" value="Unassembled WGS sequence"/>
</dbReference>
<accession>A0ABP1S613</accession>